<dbReference type="InterPro" id="IPR017907">
    <property type="entry name" value="Znf_RING_CS"/>
</dbReference>
<dbReference type="Pfam" id="PF16685">
    <property type="entry name" value="zf-RING_10"/>
    <property type="match status" value="1"/>
</dbReference>
<dbReference type="Proteomes" id="UP000287033">
    <property type="component" value="Unassembled WGS sequence"/>
</dbReference>
<dbReference type="PROSITE" id="PS52051">
    <property type="entry name" value="CXC_MSL2"/>
    <property type="match status" value="1"/>
</dbReference>
<dbReference type="SUPFAM" id="SSF57850">
    <property type="entry name" value="RING/U-box"/>
    <property type="match status" value="1"/>
</dbReference>
<dbReference type="GO" id="GO:0061630">
    <property type="term" value="F:ubiquitin protein ligase activity"/>
    <property type="evidence" value="ECO:0007669"/>
    <property type="project" value="InterPro"/>
</dbReference>
<evidence type="ECO:0000256" key="1">
    <source>
        <dbReference type="ARBA" id="ARBA00022723"/>
    </source>
</evidence>
<evidence type="ECO:0000256" key="2">
    <source>
        <dbReference type="ARBA" id="ARBA00022771"/>
    </source>
</evidence>
<keyword evidence="5" id="KW-0158">Chromosome</keyword>
<dbReference type="STRING" id="137246.A0A401SBV2"/>
<dbReference type="InterPro" id="IPR037922">
    <property type="entry name" value="MSL2"/>
</dbReference>
<feature type="domain" description="CXC MSL2-type" evidence="7">
    <location>
        <begin position="352"/>
        <end position="403"/>
    </location>
</feature>
<keyword evidence="3" id="KW-0862">Zinc</keyword>
<protein>
    <submittedName>
        <fullName evidence="8">Uncharacterized protein</fullName>
    </submittedName>
</protein>
<dbReference type="InterPro" id="IPR013083">
    <property type="entry name" value="Znf_RING/FYVE/PHD"/>
</dbReference>
<dbReference type="InterPro" id="IPR033467">
    <property type="entry name" value="Tesmin/TSO1-like_CXC"/>
</dbReference>
<dbReference type="GO" id="GO:0008270">
    <property type="term" value="F:zinc ion binding"/>
    <property type="evidence" value="ECO:0007669"/>
    <property type="project" value="UniProtKB-KW"/>
</dbReference>
<dbReference type="PROSITE" id="PS00518">
    <property type="entry name" value="ZF_RING_1"/>
    <property type="match status" value="1"/>
</dbReference>
<name>A0A401SBV2_CHIPU</name>
<dbReference type="SMART" id="SM01114">
    <property type="entry name" value="CXC"/>
    <property type="match status" value="1"/>
</dbReference>
<accession>A0A401SBV2</accession>
<dbReference type="OMA" id="QEGMAIN"/>
<dbReference type="CDD" id="cd13122">
    <property type="entry name" value="MSL2_CXC"/>
    <property type="match status" value="1"/>
</dbReference>
<dbReference type="GO" id="GO:0072487">
    <property type="term" value="C:MSL complex"/>
    <property type="evidence" value="ECO:0007669"/>
    <property type="project" value="UniProtKB-UniRule"/>
</dbReference>
<dbReference type="EMBL" id="BEZZ01000182">
    <property type="protein sequence ID" value="GCC27886.1"/>
    <property type="molecule type" value="Genomic_DNA"/>
</dbReference>
<dbReference type="AlphaFoldDB" id="A0A401SBV2"/>
<proteinExistence type="inferred from homology"/>
<dbReference type="Pfam" id="PF16682">
    <property type="entry name" value="MSL2-CXC"/>
    <property type="match status" value="1"/>
</dbReference>
<comment type="caution">
    <text evidence="8">The sequence shown here is derived from an EMBL/GenBank/DDBJ whole genome shotgun (WGS) entry which is preliminary data.</text>
</comment>
<evidence type="ECO:0000256" key="5">
    <source>
        <dbReference type="PROSITE-ProRule" id="PRU01396"/>
    </source>
</evidence>
<dbReference type="OrthoDB" id="10012174at2759"/>
<evidence type="ECO:0000259" key="7">
    <source>
        <dbReference type="PROSITE" id="PS52051"/>
    </source>
</evidence>
<evidence type="ECO:0000259" key="6">
    <source>
        <dbReference type="PROSITE" id="PS50089"/>
    </source>
</evidence>
<dbReference type="InterPro" id="IPR001841">
    <property type="entry name" value="Znf_RING"/>
</dbReference>
<keyword evidence="5" id="KW-0539">Nucleus</keyword>
<evidence type="ECO:0000256" key="3">
    <source>
        <dbReference type="ARBA" id="ARBA00022833"/>
    </source>
</evidence>
<reference evidence="8 9" key="1">
    <citation type="journal article" date="2018" name="Nat. Ecol. Evol.">
        <title>Shark genomes provide insights into elasmobranch evolution and the origin of vertebrates.</title>
        <authorList>
            <person name="Hara Y"/>
            <person name="Yamaguchi K"/>
            <person name="Onimaru K"/>
            <person name="Kadota M"/>
            <person name="Koyanagi M"/>
            <person name="Keeley SD"/>
            <person name="Tatsumi K"/>
            <person name="Tanaka K"/>
            <person name="Motone F"/>
            <person name="Kageyama Y"/>
            <person name="Nozu R"/>
            <person name="Adachi N"/>
            <person name="Nishimura O"/>
            <person name="Nakagawa R"/>
            <person name="Tanegashima C"/>
            <person name="Kiyatake I"/>
            <person name="Matsumoto R"/>
            <person name="Murakumo K"/>
            <person name="Nishida K"/>
            <person name="Terakita A"/>
            <person name="Kuratani S"/>
            <person name="Sato K"/>
            <person name="Hyodo S Kuraku.S."/>
        </authorList>
    </citation>
    <scope>NUCLEOTIDE SEQUENCE [LARGE SCALE GENOMIC DNA]</scope>
</reference>
<organism evidence="8 9">
    <name type="scientific">Chiloscyllium punctatum</name>
    <name type="common">Brownbanded bambooshark</name>
    <name type="synonym">Hemiscyllium punctatum</name>
    <dbReference type="NCBI Taxonomy" id="137246"/>
    <lineage>
        <taxon>Eukaryota</taxon>
        <taxon>Metazoa</taxon>
        <taxon>Chordata</taxon>
        <taxon>Craniata</taxon>
        <taxon>Vertebrata</taxon>
        <taxon>Chondrichthyes</taxon>
        <taxon>Elasmobranchii</taxon>
        <taxon>Galeomorphii</taxon>
        <taxon>Galeoidea</taxon>
        <taxon>Orectolobiformes</taxon>
        <taxon>Hemiscylliidae</taxon>
        <taxon>Chiloscyllium</taxon>
    </lineage>
</organism>
<dbReference type="GO" id="GO:0016567">
    <property type="term" value="P:protein ubiquitination"/>
    <property type="evidence" value="ECO:0007669"/>
    <property type="project" value="TreeGrafter"/>
</dbReference>
<evidence type="ECO:0000313" key="8">
    <source>
        <dbReference type="EMBL" id="GCC27886.1"/>
    </source>
</evidence>
<dbReference type="PANTHER" id="PTHR16048:SF3">
    <property type="entry name" value="E3 UBIQUITIN-PROTEIN LIGASE MSL2"/>
    <property type="match status" value="1"/>
</dbReference>
<dbReference type="PROSITE" id="PS50089">
    <property type="entry name" value="ZF_RING_2"/>
    <property type="match status" value="1"/>
</dbReference>
<evidence type="ECO:0000313" key="9">
    <source>
        <dbReference type="Proteomes" id="UP000287033"/>
    </source>
</evidence>
<keyword evidence="2 4" id="KW-0863">Zinc-finger</keyword>
<dbReference type="InterPro" id="IPR032043">
    <property type="entry name" value="Msl2_Znf-RING"/>
</dbReference>
<feature type="domain" description="RING-type" evidence="6">
    <location>
        <begin position="95"/>
        <end position="135"/>
    </location>
</feature>
<evidence type="ECO:0000256" key="4">
    <source>
        <dbReference type="PROSITE-ProRule" id="PRU00175"/>
    </source>
</evidence>
<dbReference type="Gene3D" id="3.30.40.10">
    <property type="entry name" value="Zinc/RING finger domain, C3HC4 (zinc finger)"/>
    <property type="match status" value="1"/>
</dbReference>
<dbReference type="PANTHER" id="PTHR16048">
    <property type="entry name" value="MSL2-RELATED"/>
    <property type="match status" value="1"/>
</dbReference>
<keyword evidence="1" id="KW-0479">Metal-binding</keyword>
<dbReference type="InterPro" id="IPR032049">
    <property type="entry name" value="Msl2-CXC"/>
</dbReference>
<gene>
    <name evidence="8" type="ORF">chiPu_0006312</name>
</gene>
<keyword evidence="9" id="KW-1185">Reference proteome</keyword>
<comment type="similarity">
    <text evidence="5">Belongs to the MSL2 family.</text>
</comment>
<sequence length="436" mass="48026">MSQGDPIRIRGAVRAREFVGGKSRFSLAVRPASGLSSILSSRSAWGMMNPVCATEIYVAACRCAMLLSASSGAEVERVRADLCRLLPYLRQSLSCAVCGNLLKNPVGPKKSACQHSVCNSCIGQKMQIRPCSWCKDHGTFVENEQLHILLTCYKKLCDYIASSAILENISEKDTSPVNLNILLEEGMMLVHKEMDSSVFKEVESSVLCCTEKAMKIISKLTPLKMVQTSVITNQPIGFADASFKDRKKAVHVFTRKVYKQTISLKNHDGCNVENTEDDSVIHMSSEQIPISYMPSSNKSSFNLKKPTDTKHSIVTEKLKNMVKSYNAKYKTVKRLGNQECGSSMKSVCKKPRGKTGCKCGRAACAPSVLTCRGQRCPCYANHRSCLDCICHGCNNSYMENGTKKLESFAVPEIAHKQSRLLKSVGSSIPVDLSKQM</sequence>